<sequence>MKILQITFILFVVLPILCFSYCSDEVCHNSLYKKTTFKRDDDSVIFVYINDPDGTSQRGTFYPTVDDFTVLRINEFGCTYGENENITISVGVNEEERSTFVHYSKDNRFVGYYTVIVKLDEGKIDKIFWDDSIDKSDCPDENAIDDFCSLSLEDYDDCKSNARDLKVFVAWIGTDSDGDYMTSANTIPSRFKRFGVSKVVNEAADLGEDIF</sequence>
<reference evidence="2" key="2">
    <citation type="submission" date="2022-08" db="EMBL/GenBank/DDBJ databases">
        <title>Novel sulphate-reducing endosymbionts in the free-living metamonad Anaeramoeba.</title>
        <authorList>
            <person name="Jerlstrom-Hultqvist J."/>
            <person name="Cepicka I."/>
            <person name="Gallot-Lavallee L."/>
            <person name="Salas-Leiva D."/>
            <person name="Curtis B.A."/>
            <person name="Zahonova K."/>
            <person name="Pipaliya S."/>
            <person name="Dacks J."/>
            <person name="Roger A.J."/>
        </authorList>
    </citation>
    <scope>NUCLEOTIDE SEQUENCE</scope>
    <source>
        <strain evidence="2">Busselton2</strain>
    </source>
</reference>
<evidence type="ECO:0000313" key="3">
    <source>
        <dbReference type="EMBL" id="KAJ6245607.1"/>
    </source>
</evidence>
<keyword evidence="1" id="KW-0732">Signal</keyword>
<organism evidence="2 4">
    <name type="scientific">Anaeramoeba flamelloides</name>
    <dbReference type="NCBI Taxonomy" id="1746091"/>
    <lineage>
        <taxon>Eukaryota</taxon>
        <taxon>Metamonada</taxon>
        <taxon>Anaeramoebidae</taxon>
        <taxon>Anaeramoeba</taxon>
    </lineage>
</organism>
<dbReference type="Proteomes" id="UP001146793">
    <property type="component" value="Unassembled WGS sequence"/>
</dbReference>
<evidence type="ECO:0000313" key="5">
    <source>
        <dbReference type="Proteomes" id="UP001150062"/>
    </source>
</evidence>
<dbReference type="EMBL" id="JANTQA010000020">
    <property type="protein sequence ID" value="KAJ3446500.1"/>
    <property type="molecule type" value="Genomic_DNA"/>
</dbReference>
<gene>
    <name evidence="2" type="ORF">M0812_08309</name>
    <name evidence="3" type="ORF">M0813_20026</name>
</gene>
<proteinExistence type="predicted"/>
<evidence type="ECO:0000313" key="2">
    <source>
        <dbReference type="EMBL" id="KAJ3446500.1"/>
    </source>
</evidence>
<feature type="signal peptide" evidence="1">
    <location>
        <begin position="1"/>
        <end position="18"/>
    </location>
</feature>
<comment type="caution">
    <text evidence="2">The sequence shown here is derived from an EMBL/GenBank/DDBJ whole genome shotgun (WGS) entry which is preliminary data.</text>
</comment>
<dbReference type="Proteomes" id="UP001150062">
    <property type="component" value="Unassembled WGS sequence"/>
</dbReference>
<dbReference type="AlphaFoldDB" id="A0AAV8A2Z9"/>
<protein>
    <submittedName>
        <fullName evidence="2">Expp1 protein</fullName>
    </submittedName>
</protein>
<name>A0AAV8A2Z9_9EUKA</name>
<dbReference type="EMBL" id="JAOAOG010000143">
    <property type="protein sequence ID" value="KAJ6245607.1"/>
    <property type="molecule type" value="Genomic_DNA"/>
</dbReference>
<evidence type="ECO:0000256" key="1">
    <source>
        <dbReference type="SAM" id="SignalP"/>
    </source>
</evidence>
<reference evidence="3" key="1">
    <citation type="submission" date="2022-08" db="EMBL/GenBank/DDBJ databases">
        <title>Novel sulfate-reducing endosymbionts in the free-living metamonad Anaeramoeba.</title>
        <authorList>
            <person name="Jerlstrom-Hultqvist J."/>
            <person name="Cepicka I."/>
            <person name="Gallot-Lavallee L."/>
            <person name="Salas-Leiva D."/>
            <person name="Curtis B.A."/>
            <person name="Zahonova K."/>
            <person name="Pipaliya S."/>
            <person name="Dacks J."/>
            <person name="Roger A.J."/>
        </authorList>
    </citation>
    <scope>NUCLEOTIDE SEQUENCE</scope>
    <source>
        <strain evidence="3">Schooner1</strain>
    </source>
</reference>
<accession>A0AAV8A2Z9</accession>
<feature type="chain" id="PRO_5043608489" evidence="1">
    <location>
        <begin position="19"/>
        <end position="211"/>
    </location>
</feature>
<evidence type="ECO:0000313" key="4">
    <source>
        <dbReference type="Proteomes" id="UP001146793"/>
    </source>
</evidence>
<keyword evidence="5" id="KW-1185">Reference proteome</keyword>